<dbReference type="SUPFAM" id="SSF63825">
    <property type="entry name" value="YWTD domain"/>
    <property type="match status" value="1"/>
</dbReference>
<reference evidence="7 8" key="1">
    <citation type="journal article" date="2018" name="Gigascience">
        <title>Genomes of trombidid mites reveal novel predicted allergens and laterally-transferred genes associated with secondary metabolism.</title>
        <authorList>
            <person name="Dong X."/>
            <person name="Chaisiri K."/>
            <person name="Xia D."/>
            <person name="Armstrong S.D."/>
            <person name="Fang Y."/>
            <person name="Donnelly M.J."/>
            <person name="Kadowaki T."/>
            <person name="McGarry J.W."/>
            <person name="Darby A.C."/>
            <person name="Makepeace B.L."/>
        </authorList>
    </citation>
    <scope>NUCLEOTIDE SEQUENCE [LARGE SCALE GENOMIC DNA]</scope>
    <source>
        <strain evidence="7">UoL-UT</strain>
    </source>
</reference>
<keyword evidence="7" id="KW-0675">Receptor</keyword>
<organism evidence="7 8">
    <name type="scientific">Leptotrombidium deliense</name>
    <dbReference type="NCBI Taxonomy" id="299467"/>
    <lineage>
        <taxon>Eukaryota</taxon>
        <taxon>Metazoa</taxon>
        <taxon>Ecdysozoa</taxon>
        <taxon>Arthropoda</taxon>
        <taxon>Chelicerata</taxon>
        <taxon>Arachnida</taxon>
        <taxon>Acari</taxon>
        <taxon>Acariformes</taxon>
        <taxon>Trombidiformes</taxon>
        <taxon>Prostigmata</taxon>
        <taxon>Anystina</taxon>
        <taxon>Parasitengona</taxon>
        <taxon>Trombiculoidea</taxon>
        <taxon>Trombiculidae</taxon>
        <taxon>Leptotrombidium</taxon>
    </lineage>
</organism>
<evidence type="ECO:0000256" key="3">
    <source>
        <dbReference type="ARBA" id="ARBA00022737"/>
    </source>
</evidence>
<keyword evidence="1" id="KW-0245">EGF-like domain</keyword>
<feature type="non-terminal residue" evidence="7">
    <location>
        <position position="1"/>
    </location>
</feature>
<feature type="non-terminal residue" evidence="7">
    <location>
        <position position="271"/>
    </location>
</feature>
<dbReference type="Proteomes" id="UP000288716">
    <property type="component" value="Unassembled WGS sequence"/>
</dbReference>
<sequence>NACPNMPCINLNGSYECDCRMFQYVHPIYPCKRDQKDKPLLLYITHDDIRLTNISIYASESKSNSILYSNLTSGGVIDYNLQNNYIAWSDTKQKTINIAVMDKAKSSMFSNVNSILIKTNIKYVSGIAVDWIQDLVYWTDRDLNTIEIAAVNNWNNERAVLIDGLSQPMNIALNVDQSLMVFIHWGVKPKIEIAAQDGSDRKIIVEKHLLWPTGLTIDLNVNRIYWIDEKLNAIFACDYDGRHRVEIVASDLYLKHSSSIIIFEKTIYWAS</sequence>
<dbReference type="GO" id="GO:0017147">
    <property type="term" value="F:Wnt-protein binding"/>
    <property type="evidence" value="ECO:0007669"/>
    <property type="project" value="TreeGrafter"/>
</dbReference>
<evidence type="ECO:0000256" key="1">
    <source>
        <dbReference type="ARBA" id="ARBA00022536"/>
    </source>
</evidence>
<dbReference type="AlphaFoldDB" id="A0A443RTZ1"/>
<dbReference type="OrthoDB" id="5958943at2759"/>
<dbReference type="CDD" id="cd00054">
    <property type="entry name" value="EGF_CA"/>
    <property type="match status" value="1"/>
</dbReference>
<dbReference type="Gene3D" id="2.120.10.30">
    <property type="entry name" value="TolB, C-terminal domain"/>
    <property type="match status" value="1"/>
</dbReference>
<dbReference type="PANTHER" id="PTHR46513:SF13">
    <property type="entry name" value="EGF-LIKE DOMAIN-CONTAINING PROTEIN"/>
    <property type="match status" value="1"/>
</dbReference>
<dbReference type="EMBL" id="NCKV01036481">
    <property type="protein sequence ID" value="RWS18655.1"/>
    <property type="molecule type" value="Genomic_DNA"/>
</dbReference>
<keyword evidence="3" id="KW-0677">Repeat</keyword>
<dbReference type="InterPro" id="IPR050778">
    <property type="entry name" value="Cueball_EGF_LRP_Nidogen"/>
</dbReference>
<evidence type="ECO:0000256" key="2">
    <source>
        <dbReference type="ARBA" id="ARBA00022729"/>
    </source>
</evidence>
<dbReference type="InterPro" id="IPR000033">
    <property type="entry name" value="LDLR_classB_rpt"/>
</dbReference>
<dbReference type="GO" id="GO:0005886">
    <property type="term" value="C:plasma membrane"/>
    <property type="evidence" value="ECO:0007669"/>
    <property type="project" value="TreeGrafter"/>
</dbReference>
<evidence type="ECO:0000256" key="5">
    <source>
        <dbReference type="ARBA" id="ARBA00023180"/>
    </source>
</evidence>
<dbReference type="GO" id="GO:0060070">
    <property type="term" value="P:canonical Wnt signaling pathway"/>
    <property type="evidence" value="ECO:0007669"/>
    <property type="project" value="TreeGrafter"/>
</dbReference>
<evidence type="ECO:0000256" key="6">
    <source>
        <dbReference type="PROSITE-ProRule" id="PRU00461"/>
    </source>
</evidence>
<evidence type="ECO:0000313" key="7">
    <source>
        <dbReference type="EMBL" id="RWS18655.1"/>
    </source>
</evidence>
<dbReference type="PANTHER" id="PTHR46513">
    <property type="entry name" value="VITELLOGENIN RECEPTOR-LIKE PROTEIN-RELATED-RELATED"/>
    <property type="match status" value="1"/>
</dbReference>
<dbReference type="VEuPathDB" id="VectorBase:LDEU013385"/>
<comment type="caution">
    <text evidence="7">The sequence shown here is derived from an EMBL/GenBank/DDBJ whole genome shotgun (WGS) entry which is preliminary data.</text>
</comment>
<proteinExistence type="predicted"/>
<dbReference type="Pfam" id="PF00058">
    <property type="entry name" value="Ldl_recept_b"/>
    <property type="match status" value="1"/>
</dbReference>
<keyword evidence="2" id="KW-0732">Signal</keyword>
<dbReference type="GO" id="GO:0042813">
    <property type="term" value="F:Wnt receptor activity"/>
    <property type="evidence" value="ECO:0007669"/>
    <property type="project" value="TreeGrafter"/>
</dbReference>
<evidence type="ECO:0000256" key="4">
    <source>
        <dbReference type="ARBA" id="ARBA00023157"/>
    </source>
</evidence>
<dbReference type="FunFam" id="2.120.10.30:FF:000241">
    <property type="entry name" value="Low-density lipoprotein receptor-related protein 6"/>
    <property type="match status" value="1"/>
</dbReference>
<dbReference type="PROSITE" id="PS51120">
    <property type="entry name" value="LDLRB"/>
    <property type="match status" value="2"/>
</dbReference>
<accession>A0A443RTZ1</accession>
<dbReference type="SMART" id="SM00135">
    <property type="entry name" value="LY"/>
    <property type="match status" value="4"/>
</dbReference>
<feature type="repeat" description="LDL-receptor class B" evidence="6">
    <location>
        <begin position="134"/>
        <end position="177"/>
    </location>
</feature>
<keyword evidence="4" id="KW-1015">Disulfide bond</keyword>
<gene>
    <name evidence="7" type="ORF">B4U80_12454</name>
</gene>
<keyword evidence="8" id="KW-1185">Reference proteome</keyword>
<feature type="repeat" description="LDL-receptor class B" evidence="6">
    <location>
        <begin position="222"/>
        <end position="266"/>
    </location>
</feature>
<evidence type="ECO:0000313" key="8">
    <source>
        <dbReference type="Proteomes" id="UP000288716"/>
    </source>
</evidence>
<keyword evidence="5" id="KW-0325">Glycoprotein</keyword>
<dbReference type="STRING" id="299467.A0A443RTZ1"/>
<name>A0A443RTZ1_9ACAR</name>
<protein>
    <submittedName>
        <fullName evidence="7">Very low-density lipoprotein receptor-like protein</fullName>
    </submittedName>
</protein>
<keyword evidence="7" id="KW-0449">Lipoprotein</keyword>
<dbReference type="InterPro" id="IPR011042">
    <property type="entry name" value="6-blade_b-propeller_TolB-like"/>
</dbReference>